<feature type="compositionally biased region" description="Basic and acidic residues" evidence="1">
    <location>
        <begin position="26"/>
        <end position="42"/>
    </location>
</feature>
<dbReference type="GO" id="GO:0060698">
    <property type="term" value="F:endoribonuclease inhibitor activity"/>
    <property type="evidence" value="ECO:0007669"/>
    <property type="project" value="EnsemblFungi"/>
</dbReference>
<dbReference type="Proteomes" id="UP000016088">
    <property type="component" value="Unassembled WGS sequence"/>
</dbReference>
<dbReference type="Pfam" id="PF09692">
    <property type="entry name" value="Arb1"/>
    <property type="match status" value="1"/>
</dbReference>
<dbReference type="GO" id="GO:0140727">
    <property type="term" value="P:siRNA-mediated pericentric heterochromatin formation"/>
    <property type="evidence" value="ECO:0007669"/>
    <property type="project" value="EnsemblFungi"/>
</dbReference>
<dbReference type="OrthoDB" id="435402at2759"/>
<name>S9R2N0_SCHOY</name>
<reference evidence="2 3" key="1">
    <citation type="journal article" date="2011" name="Science">
        <title>Comparative functional genomics of the fission yeasts.</title>
        <authorList>
            <person name="Rhind N."/>
            <person name="Chen Z."/>
            <person name="Yassour M."/>
            <person name="Thompson D.A."/>
            <person name="Haas B.J."/>
            <person name="Habib N."/>
            <person name="Wapinski I."/>
            <person name="Roy S."/>
            <person name="Lin M.F."/>
            <person name="Heiman D.I."/>
            <person name="Young S.K."/>
            <person name="Furuya K."/>
            <person name="Guo Y."/>
            <person name="Pidoux A."/>
            <person name="Chen H.M."/>
            <person name="Robbertse B."/>
            <person name="Goldberg J.M."/>
            <person name="Aoki K."/>
            <person name="Bayne E.H."/>
            <person name="Berlin A.M."/>
            <person name="Desjardins C.A."/>
            <person name="Dobbs E."/>
            <person name="Dukaj L."/>
            <person name="Fan L."/>
            <person name="FitzGerald M.G."/>
            <person name="French C."/>
            <person name="Gujja S."/>
            <person name="Hansen K."/>
            <person name="Keifenheim D."/>
            <person name="Levin J.Z."/>
            <person name="Mosher R.A."/>
            <person name="Mueller C.A."/>
            <person name="Pfiffner J."/>
            <person name="Priest M."/>
            <person name="Russ C."/>
            <person name="Smialowska A."/>
            <person name="Swoboda P."/>
            <person name="Sykes S.M."/>
            <person name="Vaughn M."/>
            <person name="Vengrova S."/>
            <person name="Yoder R."/>
            <person name="Zeng Q."/>
            <person name="Allshire R."/>
            <person name="Baulcombe D."/>
            <person name="Birren B.W."/>
            <person name="Brown W."/>
            <person name="Ekwall K."/>
            <person name="Kellis M."/>
            <person name="Leatherwood J."/>
            <person name="Levin H."/>
            <person name="Margalit H."/>
            <person name="Martienssen R."/>
            <person name="Nieduszynski C.A."/>
            <person name="Spatafora J.W."/>
            <person name="Friedman N."/>
            <person name="Dalgaard J.Z."/>
            <person name="Baumann P."/>
            <person name="Niki H."/>
            <person name="Regev A."/>
            <person name="Nusbaum C."/>
        </authorList>
    </citation>
    <scope>NUCLEOTIDE SEQUENCE [LARGE SCALE GENOMIC DNA]</scope>
    <source>
        <strain evidence="3">yFS286</strain>
    </source>
</reference>
<dbReference type="GeneID" id="25029362"/>
<dbReference type="OMA" id="VRMERFI"/>
<dbReference type="VEuPathDB" id="FungiDB:SOCG_00378"/>
<evidence type="ECO:0000313" key="3">
    <source>
        <dbReference type="Proteomes" id="UP000016088"/>
    </source>
</evidence>
<feature type="compositionally biased region" description="Basic and acidic residues" evidence="1">
    <location>
        <begin position="1"/>
        <end position="12"/>
    </location>
</feature>
<accession>S9R2N0</accession>
<sequence>MNELVRQEEHTKHPNPIPEANNAIESSRKTENLKKQEDKLTGWEDDFQEPEISKEEKAEIEKLYSLEVPLIVRMERFVQKYRKNRRWNEANRSRLFSMYLALGGISSGQKQFTGGLDVNEGDDAQSTENQTAIDFIQHDILNDYEVDFVWVVAVFLSSHLLYRAGVTEEHELRMASQLIQNFLKSVLHHKVAAEYEENIQAALELATRAEKELVDDKRLSVSLPGPLNRAFSHLYVDNYKGLWDNVDTYHHFAPSSNAREEKEQEGFKENKNSHIFDLKDFQPDAHTRFSTEQARSHIKRTLGSDALEAEVLDQEYLTVELISKELIYKYKNNPLCKARYLVWNPPGTSYPQQTEKTEVTILIEPELMELMVLKTHLEASFTFLSNGITIMDTVLAVLPTFYEEIEE</sequence>
<evidence type="ECO:0000313" key="2">
    <source>
        <dbReference type="EMBL" id="EPX72615.1"/>
    </source>
</evidence>
<feature type="region of interest" description="Disordered" evidence="1">
    <location>
        <begin position="1"/>
        <end position="50"/>
    </location>
</feature>
<dbReference type="GO" id="GO:0005737">
    <property type="term" value="C:cytoplasm"/>
    <property type="evidence" value="ECO:0007669"/>
    <property type="project" value="EnsemblFungi"/>
</dbReference>
<proteinExistence type="predicted"/>
<dbReference type="GO" id="GO:0033167">
    <property type="term" value="C:ARC complex"/>
    <property type="evidence" value="ECO:0007669"/>
    <property type="project" value="EnsemblFungi"/>
</dbReference>
<dbReference type="HOGENOM" id="CLU_607149_0_0_1"/>
<dbReference type="AlphaFoldDB" id="S9R2N0"/>
<dbReference type="InterPro" id="IPR018606">
    <property type="entry name" value="Arb1"/>
</dbReference>
<dbReference type="eggNOG" id="ENOG502S0TP">
    <property type="taxonomic scope" value="Eukaryota"/>
</dbReference>
<dbReference type="RefSeq" id="XP_013018252.1">
    <property type="nucleotide sequence ID" value="XM_013162798.1"/>
</dbReference>
<evidence type="ECO:0000256" key="1">
    <source>
        <dbReference type="SAM" id="MobiDB-lite"/>
    </source>
</evidence>
<dbReference type="EMBL" id="KE503207">
    <property type="protein sequence ID" value="EPX72615.1"/>
    <property type="molecule type" value="Genomic_DNA"/>
</dbReference>
<protein>
    <submittedName>
        <fullName evidence="2">Argonaute binding protein 1</fullName>
    </submittedName>
</protein>
<organism evidence="2 3">
    <name type="scientific">Schizosaccharomyces octosporus (strain yFS286)</name>
    <name type="common">Fission yeast</name>
    <name type="synonym">Octosporomyces octosporus</name>
    <dbReference type="NCBI Taxonomy" id="483514"/>
    <lineage>
        <taxon>Eukaryota</taxon>
        <taxon>Fungi</taxon>
        <taxon>Dikarya</taxon>
        <taxon>Ascomycota</taxon>
        <taxon>Taphrinomycotina</taxon>
        <taxon>Schizosaccharomycetes</taxon>
        <taxon>Schizosaccharomycetales</taxon>
        <taxon>Schizosaccharomycetaceae</taxon>
        <taxon>Schizosaccharomyces</taxon>
    </lineage>
</organism>
<gene>
    <name evidence="2" type="ORF">SOCG_00378</name>
</gene>
<keyword evidence="3" id="KW-1185">Reference proteome</keyword>